<evidence type="ECO:0000313" key="2">
    <source>
        <dbReference type="EMBL" id="MFF3340284.1"/>
    </source>
</evidence>
<dbReference type="RefSeq" id="WP_355713382.1">
    <property type="nucleotide sequence ID" value="NZ_JBEXNP010000002.1"/>
</dbReference>
<feature type="signal peptide" evidence="1">
    <location>
        <begin position="1"/>
        <end position="30"/>
    </location>
</feature>
<dbReference type="PROSITE" id="PS51318">
    <property type="entry name" value="TAT"/>
    <property type="match status" value="1"/>
</dbReference>
<dbReference type="Proteomes" id="UP001601976">
    <property type="component" value="Unassembled WGS sequence"/>
</dbReference>
<dbReference type="SUPFAM" id="SSF63825">
    <property type="entry name" value="YWTD domain"/>
    <property type="match status" value="1"/>
</dbReference>
<dbReference type="EMBL" id="JBIAPK010000004">
    <property type="protein sequence ID" value="MFF3340284.1"/>
    <property type="molecule type" value="Genomic_DNA"/>
</dbReference>
<dbReference type="Pfam" id="PF20138">
    <property type="entry name" value="DUF6528"/>
    <property type="match status" value="1"/>
</dbReference>
<keyword evidence="3" id="KW-1185">Reference proteome</keyword>
<evidence type="ECO:0000256" key="1">
    <source>
        <dbReference type="SAM" id="SignalP"/>
    </source>
</evidence>
<dbReference type="InterPro" id="IPR045383">
    <property type="entry name" value="DUF6528"/>
</dbReference>
<keyword evidence="1" id="KW-0732">Signal</keyword>
<evidence type="ECO:0000313" key="3">
    <source>
        <dbReference type="Proteomes" id="UP001601976"/>
    </source>
</evidence>
<organism evidence="2 3">
    <name type="scientific">Streptomyces flavidovirens</name>
    <dbReference type="NCBI Taxonomy" id="67298"/>
    <lineage>
        <taxon>Bacteria</taxon>
        <taxon>Bacillati</taxon>
        <taxon>Actinomycetota</taxon>
        <taxon>Actinomycetes</taxon>
        <taxon>Kitasatosporales</taxon>
        <taxon>Streptomycetaceae</taxon>
        <taxon>Streptomyces</taxon>
    </lineage>
</organism>
<gene>
    <name evidence="2" type="ORF">ACFYWW_16335</name>
</gene>
<accession>A0ABW6RFH2</accession>
<name>A0ABW6RFH2_9ACTN</name>
<feature type="chain" id="PRO_5047503170" evidence="1">
    <location>
        <begin position="31"/>
        <end position="318"/>
    </location>
</feature>
<protein>
    <submittedName>
        <fullName evidence="2">DUF6528 family protein</fullName>
    </submittedName>
</protein>
<proteinExistence type="predicted"/>
<sequence>MDRRTLLRGAAAGAVAIPAAGLLGAPAASAAPADYRVALTDQKTNRFLVFERNQSWTDANLKWSFDPGGASGWNDPFEIRFRETRRYGMIALMTAGVPGNGRAGIVRVTGNGSRLTRADLLWEASVASYPHSVERVPHAGAVVVAGTRDRLHVYGVSSSSLGSLRLVQTITNMPKPHAVLWDDENKLLWVTGGKVIRTYKVDGTMRNVRLRKAGADIAISGNGHDIQPDYANPGKLTVTDSHHVYSVDKRTRRATSFSGADYVKSYVRHPSGEAMWTLDPTPGDAPYGGPTVYFSGGATKKRAGAQIYKARIVTTRFH</sequence>
<comment type="caution">
    <text evidence="2">The sequence shown here is derived from an EMBL/GenBank/DDBJ whole genome shotgun (WGS) entry which is preliminary data.</text>
</comment>
<dbReference type="InterPro" id="IPR006311">
    <property type="entry name" value="TAT_signal"/>
</dbReference>
<reference evidence="2 3" key="1">
    <citation type="submission" date="2024-10" db="EMBL/GenBank/DDBJ databases">
        <title>The Natural Products Discovery Center: Release of the First 8490 Sequenced Strains for Exploring Actinobacteria Biosynthetic Diversity.</title>
        <authorList>
            <person name="Kalkreuter E."/>
            <person name="Kautsar S.A."/>
            <person name="Yang D."/>
            <person name="Bader C.D."/>
            <person name="Teijaro C.N."/>
            <person name="Fluegel L."/>
            <person name="Davis C.M."/>
            <person name="Simpson J.R."/>
            <person name="Lauterbach L."/>
            <person name="Steele A.D."/>
            <person name="Gui C."/>
            <person name="Meng S."/>
            <person name="Li G."/>
            <person name="Viehrig K."/>
            <person name="Ye F."/>
            <person name="Su P."/>
            <person name="Kiefer A.F."/>
            <person name="Nichols A."/>
            <person name="Cepeda A.J."/>
            <person name="Yan W."/>
            <person name="Fan B."/>
            <person name="Jiang Y."/>
            <person name="Adhikari A."/>
            <person name="Zheng C.-J."/>
            <person name="Schuster L."/>
            <person name="Cowan T.M."/>
            <person name="Smanski M.J."/>
            <person name="Chevrette M.G."/>
            <person name="De Carvalho L.P.S."/>
            <person name="Shen B."/>
        </authorList>
    </citation>
    <scope>NUCLEOTIDE SEQUENCE [LARGE SCALE GENOMIC DNA]</scope>
    <source>
        <strain evidence="2 3">NPDC003029</strain>
    </source>
</reference>